<name>A0A1M6LIK4_9PROT</name>
<dbReference type="AlphaFoldDB" id="A0A1M6LIK4"/>
<feature type="transmembrane region" description="Helical" evidence="6">
    <location>
        <begin position="90"/>
        <end position="110"/>
    </location>
</feature>
<evidence type="ECO:0000256" key="4">
    <source>
        <dbReference type="ARBA" id="ARBA00022989"/>
    </source>
</evidence>
<feature type="transmembrane region" description="Helical" evidence="6">
    <location>
        <begin position="31"/>
        <end position="52"/>
    </location>
</feature>
<feature type="transmembrane region" description="Helical" evidence="6">
    <location>
        <begin position="234"/>
        <end position="257"/>
    </location>
</feature>
<feature type="transmembrane region" description="Helical" evidence="6">
    <location>
        <begin position="306"/>
        <end position="324"/>
    </location>
</feature>
<keyword evidence="3 6" id="KW-0812">Transmembrane</keyword>
<comment type="subcellular location">
    <subcellularLocation>
        <location evidence="1">Cell membrane</location>
        <topology evidence="1">Multi-pass membrane protein</topology>
    </subcellularLocation>
</comment>
<feature type="transmembrane region" description="Helical" evidence="6">
    <location>
        <begin position="330"/>
        <end position="348"/>
    </location>
</feature>
<proteinExistence type="predicted"/>
<evidence type="ECO:0000313" key="8">
    <source>
        <dbReference type="Proteomes" id="UP000184387"/>
    </source>
</evidence>
<organism evidence="7 8">
    <name type="scientific">Muricoccus roseus</name>
    <dbReference type="NCBI Taxonomy" id="198092"/>
    <lineage>
        <taxon>Bacteria</taxon>
        <taxon>Pseudomonadati</taxon>
        <taxon>Pseudomonadota</taxon>
        <taxon>Alphaproteobacteria</taxon>
        <taxon>Acetobacterales</taxon>
        <taxon>Roseomonadaceae</taxon>
        <taxon>Muricoccus</taxon>
    </lineage>
</organism>
<dbReference type="STRING" id="198092.SAMN02745194_03192"/>
<dbReference type="InterPro" id="IPR050833">
    <property type="entry name" value="Poly_Biosynth_Transport"/>
</dbReference>
<feature type="transmembrane region" description="Helical" evidence="6">
    <location>
        <begin position="277"/>
        <end position="299"/>
    </location>
</feature>
<dbReference type="PANTHER" id="PTHR30250">
    <property type="entry name" value="PST FAMILY PREDICTED COLANIC ACID TRANSPORTER"/>
    <property type="match status" value="1"/>
</dbReference>
<dbReference type="EMBL" id="FQZF01000018">
    <property type="protein sequence ID" value="SHJ71033.1"/>
    <property type="molecule type" value="Genomic_DNA"/>
</dbReference>
<dbReference type="Proteomes" id="UP000184387">
    <property type="component" value="Unassembled WGS sequence"/>
</dbReference>
<feature type="transmembrane region" description="Helical" evidence="6">
    <location>
        <begin position="58"/>
        <end position="78"/>
    </location>
</feature>
<keyword evidence="8" id="KW-1185">Reference proteome</keyword>
<keyword evidence="4 6" id="KW-1133">Transmembrane helix</keyword>
<evidence type="ECO:0000256" key="1">
    <source>
        <dbReference type="ARBA" id="ARBA00004651"/>
    </source>
</evidence>
<evidence type="ECO:0000256" key="5">
    <source>
        <dbReference type="ARBA" id="ARBA00023136"/>
    </source>
</evidence>
<accession>A0A1M6LIK4</accession>
<evidence type="ECO:0000256" key="6">
    <source>
        <dbReference type="SAM" id="Phobius"/>
    </source>
</evidence>
<dbReference type="GO" id="GO:0005886">
    <property type="term" value="C:plasma membrane"/>
    <property type="evidence" value="ECO:0007669"/>
    <property type="project" value="UniProtKB-SubCell"/>
</dbReference>
<keyword evidence="5 6" id="KW-0472">Membrane</keyword>
<gene>
    <name evidence="7" type="ORF">SAMN02745194_03192</name>
</gene>
<evidence type="ECO:0008006" key="9">
    <source>
        <dbReference type="Google" id="ProtNLM"/>
    </source>
</evidence>
<evidence type="ECO:0000313" key="7">
    <source>
        <dbReference type="EMBL" id="SHJ71033.1"/>
    </source>
</evidence>
<protein>
    <recommendedName>
        <fullName evidence="9">Membrane protein involved in the export of O-antigen and teichoic acid</fullName>
    </recommendedName>
</protein>
<evidence type="ECO:0000256" key="3">
    <source>
        <dbReference type="ARBA" id="ARBA00022692"/>
    </source>
</evidence>
<evidence type="ECO:0000256" key="2">
    <source>
        <dbReference type="ARBA" id="ARBA00022475"/>
    </source>
</evidence>
<feature type="transmembrane region" description="Helical" evidence="6">
    <location>
        <begin position="162"/>
        <end position="186"/>
    </location>
</feature>
<keyword evidence="2" id="KW-1003">Cell membrane</keyword>
<dbReference type="PANTHER" id="PTHR30250:SF11">
    <property type="entry name" value="O-ANTIGEN TRANSPORTER-RELATED"/>
    <property type="match status" value="1"/>
</dbReference>
<sequence length="365" mass="36927">MVGTIVSAFTSVHLYRLPPAPSAGRRQAERAILSGNLVLTGLAGLLAAAFMPLLGASFAAWGAVPLVVGSVAGLHARTLASSHGDMARTAVIPAASLAVVGTALGVEAALGELPSVSLLLALNGLGQGAAAVLVIRRLSGPRPADFGGAARRRWRVLARRSGWSLVAGAANEAFTRLAIFTVAAWFGAAALAGLVAGQTVLRPATLLAGAFSAASRRPLAARRHAGDVRGFWRLLLLGGGVPALATLGLGLAAALLWPWISAWLYAGRYAGLESEVLLWTAVFVISSFWVAGLVALQALGRLRDLALAELGGALVCGAAMAPLLQSLGPQGALVAMILGGVVQVSLLARGVRRGLRALGGGAVAP</sequence>
<reference evidence="7 8" key="1">
    <citation type="submission" date="2016-11" db="EMBL/GenBank/DDBJ databases">
        <authorList>
            <person name="Jaros S."/>
            <person name="Januszkiewicz K."/>
            <person name="Wedrychowicz H."/>
        </authorList>
    </citation>
    <scope>NUCLEOTIDE SEQUENCE [LARGE SCALE GENOMIC DNA]</scope>
    <source>
        <strain evidence="7 8">DSM 14916</strain>
    </source>
</reference>